<comment type="caution">
    <text evidence="1">The sequence shown here is derived from an EMBL/GenBank/DDBJ whole genome shotgun (WGS) entry which is preliminary data.</text>
</comment>
<organism evidence="1 2">
    <name type="scientific">Hygrophoropsis aurantiaca</name>
    <dbReference type="NCBI Taxonomy" id="72124"/>
    <lineage>
        <taxon>Eukaryota</taxon>
        <taxon>Fungi</taxon>
        <taxon>Dikarya</taxon>
        <taxon>Basidiomycota</taxon>
        <taxon>Agaricomycotina</taxon>
        <taxon>Agaricomycetes</taxon>
        <taxon>Agaricomycetidae</taxon>
        <taxon>Boletales</taxon>
        <taxon>Coniophorineae</taxon>
        <taxon>Hygrophoropsidaceae</taxon>
        <taxon>Hygrophoropsis</taxon>
    </lineage>
</organism>
<proteinExistence type="predicted"/>
<protein>
    <submittedName>
        <fullName evidence="1">Uncharacterized protein</fullName>
    </submittedName>
</protein>
<sequence length="427" mass="48686">MNNPDAELTQSELPLVSRRTKVPVKAYGYDIAGVFFNGSSIRGRSTPIYAVRTTDKPNKLMALKLSCQHARRININIEKEIQGLIKGKDIGVLASYSIIENYALSSQVNPLQRWRGCLPEKSTQFGLEERLLNAKLLELKRPICFFWSIQDFVMGVRGALLGHQWLVHQGILHSDVSENNIVLACVPWEGQRGYIIDFDNAIYYTKDANLDVAASVKKRQSRSERYRANRQATSNQKHYAELRTGTTPYMSINVLTNRNHRPSDDVESFFYVLLLFIFSYCRPQERQEQMLAATQGFTHTLGSGQPANLVVWPSKILKFSEGTYDDIAAAKTFMFNHSEKFLREAESGLVARWQNRDLVDTYYELLNECFDVFAIEQEPGQVLRRVVTHSEFVEVIDAWLASEDSSVPIDGFNQCPFKDEKTGKFAI</sequence>
<dbReference type="EMBL" id="MU267607">
    <property type="protein sequence ID" value="KAH7914938.1"/>
    <property type="molecule type" value="Genomic_DNA"/>
</dbReference>
<dbReference type="Proteomes" id="UP000790377">
    <property type="component" value="Unassembled WGS sequence"/>
</dbReference>
<keyword evidence="2" id="KW-1185">Reference proteome</keyword>
<evidence type="ECO:0000313" key="2">
    <source>
        <dbReference type="Proteomes" id="UP000790377"/>
    </source>
</evidence>
<gene>
    <name evidence="1" type="ORF">BJ138DRAFT_1142966</name>
</gene>
<evidence type="ECO:0000313" key="1">
    <source>
        <dbReference type="EMBL" id="KAH7914938.1"/>
    </source>
</evidence>
<reference evidence="1" key="1">
    <citation type="journal article" date="2021" name="New Phytol.">
        <title>Evolutionary innovations through gain and loss of genes in the ectomycorrhizal Boletales.</title>
        <authorList>
            <person name="Wu G."/>
            <person name="Miyauchi S."/>
            <person name="Morin E."/>
            <person name="Kuo A."/>
            <person name="Drula E."/>
            <person name="Varga T."/>
            <person name="Kohler A."/>
            <person name="Feng B."/>
            <person name="Cao Y."/>
            <person name="Lipzen A."/>
            <person name="Daum C."/>
            <person name="Hundley H."/>
            <person name="Pangilinan J."/>
            <person name="Johnson J."/>
            <person name="Barry K."/>
            <person name="LaButti K."/>
            <person name="Ng V."/>
            <person name="Ahrendt S."/>
            <person name="Min B."/>
            <person name="Choi I.G."/>
            <person name="Park H."/>
            <person name="Plett J.M."/>
            <person name="Magnuson J."/>
            <person name="Spatafora J.W."/>
            <person name="Nagy L.G."/>
            <person name="Henrissat B."/>
            <person name="Grigoriev I.V."/>
            <person name="Yang Z.L."/>
            <person name="Xu J."/>
            <person name="Martin F.M."/>
        </authorList>
    </citation>
    <scope>NUCLEOTIDE SEQUENCE</scope>
    <source>
        <strain evidence="1">ATCC 28755</strain>
    </source>
</reference>
<name>A0ACB8AQB9_9AGAM</name>
<accession>A0ACB8AQB9</accession>